<protein>
    <submittedName>
        <fullName evidence="1">Uncharacterized protein</fullName>
    </submittedName>
</protein>
<name>A0A3S5CMV2_9PLAT</name>
<comment type="caution">
    <text evidence="1">The sequence shown here is derived from an EMBL/GenBank/DDBJ whole genome shotgun (WGS) entry which is preliminary data.</text>
</comment>
<keyword evidence="2" id="KW-1185">Reference proteome</keyword>
<evidence type="ECO:0000313" key="2">
    <source>
        <dbReference type="Proteomes" id="UP000784294"/>
    </source>
</evidence>
<organism evidence="1 2">
    <name type="scientific">Protopolystoma xenopodis</name>
    <dbReference type="NCBI Taxonomy" id="117903"/>
    <lineage>
        <taxon>Eukaryota</taxon>
        <taxon>Metazoa</taxon>
        <taxon>Spiralia</taxon>
        <taxon>Lophotrochozoa</taxon>
        <taxon>Platyhelminthes</taxon>
        <taxon>Monogenea</taxon>
        <taxon>Polyopisthocotylea</taxon>
        <taxon>Polystomatidea</taxon>
        <taxon>Polystomatidae</taxon>
        <taxon>Protopolystoma</taxon>
    </lineage>
</organism>
<dbReference type="Proteomes" id="UP000784294">
    <property type="component" value="Unassembled WGS sequence"/>
</dbReference>
<gene>
    <name evidence="1" type="ORF">PXEA_LOCUS27272</name>
</gene>
<dbReference type="EMBL" id="CAAALY010246508">
    <property type="protein sequence ID" value="VEL33832.1"/>
    <property type="molecule type" value="Genomic_DNA"/>
</dbReference>
<sequence length="100" mass="10868">MDCFLTEFIGSVAKGDVGDEGFCSFDTVRSIIQHVIMIYADAIPLDVIHTSITTYHASTFTVGSDTKLQLYFVGSVSKVKARAVTGGIMRDNSEGGERRD</sequence>
<evidence type="ECO:0000313" key="1">
    <source>
        <dbReference type="EMBL" id="VEL33832.1"/>
    </source>
</evidence>
<dbReference type="AlphaFoldDB" id="A0A3S5CMV2"/>
<reference evidence="1" key="1">
    <citation type="submission" date="2018-11" db="EMBL/GenBank/DDBJ databases">
        <authorList>
            <consortium name="Pathogen Informatics"/>
        </authorList>
    </citation>
    <scope>NUCLEOTIDE SEQUENCE</scope>
</reference>
<accession>A0A3S5CMV2</accession>
<proteinExistence type="predicted"/>